<reference evidence="5 6" key="1">
    <citation type="journal article" date="2018" name="Environ. Microbiol.">
        <title>Novel energy conservation strategies and behaviour of Pelotomaculum schinkii driving syntrophic propionate catabolism.</title>
        <authorList>
            <person name="Hidalgo-Ahumada C.A.P."/>
            <person name="Nobu M.K."/>
            <person name="Narihiro T."/>
            <person name="Tamaki H."/>
            <person name="Liu W.T."/>
            <person name="Kamagata Y."/>
            <person name="Stams A.J.M."/>
            <person name="Imachi H."/>
            <person name="Sousa D.Z."/>
        </authorList>
    </citation>
    <scope>NUCLEOTIDE SEQUENCE [LARGE SCALE GENOMIC DNA]</scope>
    <source>
        <strain evidence="5 6">HH</strain>
    </source>
</reference>
<dbReference type="EC" id="3.2.2.28" evidence="5"/>
<keyword evidence="5" id="KW-0326">Glycosidase</keyword>
<dbReference type="Pfam" id="PF03167">
    <property type="entry name" value="UDG"/>
    <property type="match status" value="1"/>
</dbReference>
<evidence type="ECO:0000256" key="1">
    <source>
        <dbReference type="ARBA" id="ARBA00022763"/>
    </source>
</evidence>
<evidence type="ECO:0000256" key="3">
    <source>
        <dbReference type="ARBA" id="ARBA00023204"/>
    </source>
</evidence>
<dbReference type="AlphaFoldDB" id="A0A4Y7RA45"/>
<dbReference type="SUPFAM" id="SSF52141">
    <property type="entry name" value="Uracil-DNA glycosylase-like"/>
    <property type="match status" value="1"/>
</dbReference>
<keyword evidence="1" id="KW-0227">DNA damage</keyword>
<dbReference type="Gene3D" id="3.40.470.10">
    <property type="entry name" value="Uracil-DNA glycosylase-like domain"/>
    <property type="match status" value="1"/>
</dbReference>
<keyword evidence="2 5" id="KW-0378">Hydrolase</keyword>
<dbReference type="PANTHER" id="PTHR12159">
    <property type="entry name" value="G/T AND G/U MISMATCH-SPECIFIC DNA GLYCOSYLASE"/>
    <property type="match status" value="1"/>
</dbReference>
<name>A0A4Y7RA45_9FIRM</name>
<dbReference type="Proteomes" id="UP000298324">
    <property type="component" value="Unassembled WGS sequence"/>
</dbReference>
<dbReference type="InterPro" id="IPR005122">
    <property type="entry name" value="Uracil-DNA_glycosylase-like"/>
</dbReference>
<protein>
    <submittedName>
        <fullName evidence="5">G/U mismatch-specific DNA glycosylase</fullName>
        <ecNumber evidence="5">3.2.2.28</ecNumber>
    </submittedName>
</protein>
<keyword evidence="6" id="KW-1185">Reference proteome</keyword>
<evidence type="ECO:0000313" key="6">
    <source>
        <dbReference type="Proteomes" id="UP000298324"/>
    </source>
</evidence>
<dbReference type="EMBL" id="QFGA01000002">
    <property type="protein sequence ID" value="TEB05579.1"/>
    <property type="molecule type" value="Genomic_DNA"/>
</dbReference>
<dbReference type="GO" id="GO:0008263">
    <property type="term" value="F:pyrimidine-specific mismatch base pair DNA N-glycosylase activity"/>
    <property type="evidence" value="ECO:0007669"/>
    <property type="project" value="TreeGrafter"/>
</dbReference>
<dbReference type="CDD" id="cd10028">
    <property type="entry name" value="UDG-F2_TDG_MUG"/>
    <property type="match status" value="1"/>
</dbReference>
<sequence length="170" mass="19091">MFYLMEGDFILPDVLKPNLKVVFCGTAAGDKSAMRKAYYAGPGNKFWPILYRIGLTPVLFEPKDYQRLLDYNIGLTDLAKGVSGADSKLKKSNFDAESLKDKILMYEPNVLCFNGKKAAQEFMGRKDIDYGLQNKRIGKTLLFVAPSTSGAANGFWNEKYYIQLAVMLQC</sequence>
<dbReference type="GO" id="GO:0004844">
    <property type="term" value="F:uracil DNA N-glycosylase activity"/>
    <property type="evidence" value="ECO:0007669"/>
    <property type="project" value="TreeGrafter"/>
</dbReference>
<dbReference type="GO" id="GO:0006285">
    <property type="term" value="P:base-excision repair, AP site formation"/>
    <property type="evidence" value="ECO:0007669"/>
    <property type="project" value="InterPro"/>
</dbReference>
<dbReference type="InterPro" id="IPR036895">
    <property type="entry name" value="Uracil-DNA_glycosylase-like_sf"/>
</dbReference>
<evidence type="ECO:0000259" key="4">
    <source>
        <dbReference type="Pfam" id="PF03167"/>
    </source>
</evidence>
<evidence type="ECO:0000313" key="5">
    <source>
        <dbReference type="EMBL" id="TEB05579.1"/>
    </source>
</evidence>
<organism evidence="5 6">
    <name type="scientific">Pelotomaculum schinkii</name>
    <dbReference type="NCBI Taxonomy" id="78350"/>
    <lineage>
        <taxon>Bacteria</taxon>
        <taxon>Bacillati</taxon>
        <taxon>Bacillota</taxon>
        <taxon>Clostridia</taxon>
        <taxon>Eubacteriales</taxon>
        <taxon>Desulfotomaculaceae</taxon>
        <taxon>Pelotomaculum</taxon>
    </lineage>
</organism>
<dbReference type="InterPro" id="IPR015637">
    <property type="entry name" value="MUG/TDG"/>
</dbReference>
<feature type="domain" description="Uracil-DNA glycosylase-like" evidence="4">
    <location>
        <begin position="12"/>
        <end position="153"/>
    </location>
</feature>
<keyword evidence="3" id="KW-0234">DNA repair</keyword>
<proteinExistence type="predicted"/>
<evidence type="ECO:0000256" key="2">
    <source>
        <dbReference type="ARBA" id="ARBA00022801"/>
    </source>
</evidence>
<dbReference type="RefSeq" id="WP_190240576.1">
    <property type="nucleotide sequence ID" value="NZ_QFGA01000002.1"/>
</dbReference>
<gene>
    <name evidence="5" type="primary">mug</name>
    <name evidence="5" type="ORF">Psch_02620</name>
</gene>
<accession>A0A4Y7RA45</accession>
<dbReference type="PANTHER" id="PTHR12159:SF9">
    <property type="entry name" value="G_T MISMATCH-SPECIFIC THYMINE DNA GLYCOSYLASE"/>
    <property type="match status" value="1"/>
</dbReference>
<comment type="caution">
    <text evidence="5">The sequence shown here is derived from an EMBL/GenBank/DDBJ whole genome shotgun (WGS) entry which is preliminary data.</text>
</comment>